<proteinExistence type="predicted"/>
<evidence type="ECO:0000259" key="1">
    <source>
        <dbReference type="Pfam" id="PF17921"/>
    </source>
</evidence>
<name>A0A0H5RHR3_9EUKA</name>
<protein>
    <recommendedName>
        <fullName evidence="1">Integrase zinc-binding domain-containing protein</fullName>
    </recommendedName>
</protein>
<dbReference type="EMBL" id="HACM01007772">
    <property type="protein sequence ID" value="CRZ08214.1"/>
    <property type="molecule type" value="Transcribed_RNA"/>
</dbReference>
<dbReference type="AlphaFoldDB" id="A0A0H5RHR3"/>
<dbReference type="EMBL" id="HACM01007770">
    <property type="protein sequence ID" value="CRZ08212.1"/>
    <property type="molecule type" value="Transcribed_RNA"/>
</dbReference>
<organism evidence="2">
    <name type="scientific">Spongospora subterranea</name>
    <dbReference type="NCBI Taxonomy" id="70186"/>
    <lineage>
        <taxon>Eukaryota</taxon>
        <taxon>Sar</taxon>
        <taxon>Rhizaria</taxon>
        <taxon>Endomyxa</taxon>
        <taxon>Phytomyxea</taxon>
        <taxon>Plasmodiophorida</taxon>
        <taxon>Plasmodiophoridae</taxon>
        <taxon>Spongospora</taxon>
    </lineage>
</organism>
<reference evidence="2" key="1">
    <citation type="submission" date="2015-04" db="EMBL/GenBank/DDBJ databases">
        <title>The genome sequence of the plant pathogenic Rhizarian Plasmodiophora brassicae reveals insights in its biotrophic life cycle and the origin of chitin synthesis.</title>
        <authorList>
            <person name="Schwelm A."/>
            <person name="Fogelqvist J."/>
            <person name="Knaust A."/>
            <person name="Julke S."/>
            <person name="Lilja T."/>
            <person name="Dhandapani V."/>
            <person name="Bonilla-Rosso G."/>
            <person name="Karlsson M."/>
            <person name="Shevchenko A."/>
            <person name="Choi S.R."/>
            <person name="Kim H.G."/>
            <person name="Park J.Y."/>
            <person name="Lim Y.P."/>
            <person name="Ludwig-Muller J."/>
            <person name="Dixelius C."/>
        </authorList>
    </citation>
    <scope>NUCLEOTIDE SEQUENCE</scope>
    <source>
        <tissue evidence="2">Potato root galls</tissue>
    </source>
</reference>
<dbReference type="InterPro" id="IPR041588">
    <property type="entry name" value="Integrase_H2C2"/>
</dbReference>
<dbReference type="Gene3D" id="1.10.340.70">
    <property type="match status" value="1"/>
</dbReference>
<accession>A0A0H5RHR3</accession>
<dbReference type="Pfam" id="PF17921">
    <property type="entry name" value="Integrase_H2C2"/>
    <property type="match status" value="1"/>
</dbReference>
<feature type="domain" description="Integrase zinc-binding" evidence="1">
    <location>
        <begin position="44"/>
        <end position="96"/>
    </location>
</feature>
<evidence type="ECO:0000313" key="2">
    <source>
        <dbReference type="EMBL" id="CRZ08214.1"/>
    </source>
</evidence>
<feature type="non-terminal residue" evidence="2">
    <location>
        <position position="1"/>
    </location>
</feature>
<sequence length="109" mass="12553">IHSSNRSHDGRIFILNDDIELVIDATDLAWKTRDNQIWIPAEPLQIRICVIAHMGLSAHLVPNATLATIAKHFWRPNMKSTVDDFVLHCLFFLRVKGKIIPRVRKCDSR</sequence>